<proteinExistence type="inferred from homology"/>
<dbReference type="PANTHER" id="PTHR37423:SF2">
    <property type="entry name" value="MEMBRANE-BOUND LYTIC MUREIN TRANSGLYCOSYLASE C"/>
    <property type="match status" value="1"/>
</dbReference>
<comment type="caution">
    <text evidence="6">The sequence shown here is derived from an EMBL/GenBank/DDBJ whole genome shotgun (WGS) entry which is preliminary data.</text>
</comment>
<dbReference type="CDD" id="cd13401">
    <property type="entry name" value="Slt70-like"/>
    <property type="match status" value="1"/>
</dbReference>
<dbReference type="PANTHER" id="PTHR37423">
    <property type="entry name" value="SOLUBLE LYTIC MUREIN TRANSGLYCOSYLASE-RELATED"/>
    <property type="match status" value="1"/>
</dbReference>
<comment type="similarity">
    <text evidence="1">Belongs to the transglycosylase Slt family.</text>
</comment>
<accession>A0A328BRF4</accession>
<feature type="domain" description="Transglycosylase SLT" evidence="5">
    <location>
        <begin position="342"/>
        <end position="449"/>
    </location>
</feature>
<dbReference type="Gene3D" id="1.10.530.10">
    <property type="match status" value="1"/>
</dbReference>
<dbReference type="GO" id="GO:0004553">
    <property type="term" value="F:hydrolase activity, hydrolyzing O-glycosyl compounds"/>
    <property type="evidence" value="ECO:0007669"/>
    <property type="project" value="InterPro"/>
</dbReference>
<sequence>MTLKQRLRVGVLSLVAAASVASTAAAGSLKALSESDARAYAAAFEAVDQGDFLGAELTAAEIQDQSLKGYLSFRALMHPTAHKAGFEELAGWLTRFRDLPVADRIFALAAKRKPADAAMPLATPEVALMDTARSEVTRPAREAFYSGDARTAFELAVGVGERWIAGLAAWRLREYGQARDYFAQVAQDDREDPWLRAAGAYWASRSSLALGDGSAAQAYLRLAAQAPQTFYGMIAERQVVMQRAEAPTGELVLASYHPPAQELGSFVRENPRAHRAAALAQIGRIEDARQELRAGLALARTSQERTAWSALLTNLGPAADPGGRASYLALGDYQLPPLQPKDGFTVDKALVYAIVRHESAFNPRAISHAGAMGLMQLLPSSAALATGDRTFQRKPKILLNPAINLRAGQDYLAYLMDRGVGSDLLKVVAAYNAGPGAVLNTIQKVGDDDPLLMIETLPALETRNYVEKVMTSYWTYKRVLGEETRTLDAIAGGARRIDARLDLPDAARTQPELATEPLQIGAAAALQTVAFD</sequence>
<dbReference type="PROSITE" id="PS00922">
    <property type="entry name" value="TRANSGLYCOSYLASE"/>
    <property type="match status" value="1"/>
</dbReference>
<dbReference type="Pfam" id="PF01464">
    <property type="entry name" value="SLT"/>
    <property type="match status" value="1"/>
</dbReference>
<gene>
    <name evidence="6" type="ORF">DJ019_00265</name>
</gene>
<dbReference type="GO" id="GO:0000270">
    <property type="term" value="P:peptidoglycan metabolic process"/>
    <property type="evidence" value="ECO:0007669"/>
    <property type="project" value="InterPro"/>
</dbReference>
<feature type="chain" id="PRO_5016396750" evidence="4">
    <location>
        <begin position="25"/>
        <end position="532"/>
    </location>
</feature>
<dbReference type="OrthoDB" id="9815002at2"/>
<organism evidence="6 7">
    <name type="scientific">Phenylobacterium kunshanense</name>
    <dbReference type="NCBI Taxonomy" id="1445034"/>
    <lineage>
        <taxon>Bacteria</taxon>
        <taxon>Pseudomonadati</taxon>
        <taxon>Pseudomonadota</taxon>
        <taxon>Alphaproteobacteria</taxon>
        <taxon>Caulobacterales</taxon>
        <taxon>Caulobacteraceae</taxon>
        <taxon>Phenylobacterium</taxon>
    </lineage>
</organism>
<evidence type="ECO:0000313" key="7">
    <source>
        <dbReference type="Proteomes" id="UP000249524"/>
    </source>
</evidence>
<dbReference type="SUPFAM" id="SSF48435">
    <property type="entry name" value="Bacterial muramidases"/>
    <property type="match status" value="1"/>
</dbReference>
<dbReference type="GO" id="GO:0042597">
    <property type="term" value="C:periplasmic space"/>
    <property type="evidence" value="ECO:0007669"/>
    <property type="project" value="InterPro"/>
</dbReference>
<protein>
    <submittedName>
        <fullName evidence="6">Lytic transglycosylase domain-containing protein</fullName>
    </submittedName>
</protein>
<comment type="similarity">
    <text evidence="2">Belongs to the virb1 family.</text>
</comment>
<dbReference type="InterPro" id="IPR008258">
    <property type="entry name" value="Transglycosylase_SLT_dom_1"/>
</dbReference>
<dbReference type="EMBL" id="QFYS01000001">
    <property type="protein sequence ID" value="RAK69229.1"/>
    <property type="molecule type" value="Genomic_DNA"/>
</dbReference>
<dbReference type="RefSeq" id="WP_111274719.1">
    <property type="nucleotide sequence ID" value="NZ_QFYS01000001.1"/>
</dbReference>
<keyword evidence="7" id="KW-1185">Reference proteome</keyword>
<evidence type="ECO:0000259" key="5">
    <source>
        <dbReference type="Pfam" id="PF01464"/>
    </source>
</evidence>
<evidence type="ECO:0000313" key="6">
    <source>
        <dbReference type="EMBL" id="RAK69229.1"/>
    </source>
</evidence>
<dbReference type="InterPro" id="IPR008939">
    <property type="entry name" value="Lytic_TGlycosylase_superhlx_U"/>
</dbReference>
<keyword evidence="3 4" id="KW-0732">Signal</keyword>
<dbReference type="AlphaFoldDB" id="A0A328BRF4"/>
<evidence type="ECO:0000256" key="2">
    <source>
        <dbReference type="ARBA" id="ARBA00009387"/>
    </source>
</evidence>
<dbReference type="GO" id="GO:0016020">
    <property type="term" value="C:membrane"/>
    <property type="evidence" value="ECO:0007669"/>
    <property type="project" value="InterPro"/>
</dbReference>
<dbReference type="GO" id="GO:0008933">
    <property type="term" value="F:peptidoglycan lytic transglycosylase activity"/>
    <property type="evidence" value="ECO:0007669"/>
    <property type="project" value="InterPro"/>
</dbReference>
<reference evidence="6 7" key="1">
    <citation type="submission" date="2018-05" db="EMBL/GenBank/DDBJ databases">
        <authorList>
            <person name="Lanie J.A."/>
            <person name="Ng W.-L."/>
            <person name="Kazmierczak K.M."/>
            <person name="Andrzejewski T.M."/>
            <person name="Davidsen T.M."/>
            <person name="Wayne K.J."/>
            <person name="Tettelin H."/>
            <person name="Glass J.I."/>
            <person name="Rusch D."/>
            <person name="Podicherti R."/>
            <person name="Tsui H.-C.T."/>
            <person name="Winkler M.E."/>
        </authorList>
    </citation>
    <scope>NUCLEOTIDE SEQUENCE [LARGE SCALE GENOMIC DNA]</scope>
    <source>
        <strain evidence="6 7">BUT-10</strain>
    </source>
</reference>
<dbReference type="InterPro" id="IPR000189">
    <property type="entry name" value="Transglyc_AS"/>
</dbReference>
<evidence type="ECO:0000256" key="4">
    <source>
        <dbReference type="SAM" id="SignalP"/>
    </source>
</evidence>
<evidence type="ECO:0000256" key="1">
    <source>
        <dbReference type="ARBA" id="ARBA00007734"/>
    </source>
</evidence>
<evidence type="ECO:0000256" key="3">
    <source>
        <dbReference type="ARBA" id="ARBA00022729"/>
    </source>
</evidence>
<name>A0A328BRF4_9CAUL</name>
<dbReference type="SUPFAM" id="SSF53955">
    <property type="entry name" value="Lysozyme-like"/>
    <property type="match status" value="1"/>
</dbReference>
<dbReference type="InterPro" id="IPR023346">
    <property type="entry name" value="Lysozyme-like_dom_sf"/>
</dbReference>
<feature type="signal peptide" evidence="4">
    <location>
        <begin position="1"/>
        <end position="24"/>
    </location>
</feature>
<dbReference type="Proteomes" id="UP000249524">
    <property type="component" value="Unassembled WGS sequence"/>
</dbReference>
<dbReference type="Gene3D" id="1.25.20.10">
    <property type="entry name" value="Bacterial muramidases"/>
    <property type="match status" value="1"/>
</dbReference>